<dbReference type="InterPro" id="IPR017853">
    <property type="entry name" value="GH"/>
</dbReference>
<protein>
    <recommendedName>
        <fullName evidence="3">Amidase</fullName>
    </recommendedName>
</protein>
<organism evidence="1 2">
    <name type="scientific">Lysinibacillus piscis</name>
    <dbReference type="NCBI Taxonomy" id="2518931"/>
    <lineage>
        <taxon>Bacteria</taxon>
        <taxon>Bacillati</taxon>
        <taxon>Bacillota</taxon>
        <taxon>Bacilli</taxon>
        <taxon>Bacillales</taxon>
        <taxon>Bacillaceae</taxon>
        <taxon>Lysinibacillus</taxon>
    </lineage>
</organism>
<dbReference type="EMBL" id="BRZA01000002">
    <property type="protein sequence ID" value="GLC88799.1"/>
    <property type="molecule type" value="Genomic_DNA"/>
</dbReference>
<dbReference type="RefSeq" id="WP_264988555.1">
    <property type="nucleotide sequence ID" value="NZ_BRZA01000002.1"/>
</dbReference>
<gene>
    <name evidence="1" type="ORF">LYSBPC_19260</name>
</gene>
<keyword evidence="2" id="KW-1185">Reference proteome</keyword>
<evidence type="ECO:0008006" key="3">
    <source>
        <dbReference type="Google" id="ProtNLM"/>
    </source>
</evidence>
<proteinExistence type="predicted"/>
<comment type="caution">
    <text evidence="1">The sequence shown here is derived from an EMBL/GenBank/DDBJ whole genome shotgun (WGS) entry which is preliminary data.</text>
</comment>
<sequence length="288" mass="32608">MLKRVVVAVMVAMLLIMPLSFEKGEAMGMQDRTTWLWDTSKIMTDGTTILSFLEEKTVTKVYLQINTDIDMHYYNEFINEATAKGIQVYALDGAANWVSSDVALTQFMNWLRSYQEQATTARFSGIHLDVEPYLHSDWSKQQAQVVDAYQTLLTNAVSQAHTMQLSIEADIPFWFDEITYKGQFGKGLLADWVIQQVDSVTIMAYRDQAQNIIDIVQHEIAFAGQVGKSVVVGVETDASAEGQQISFYEDGERYMNEQLAIVQQHYAQQAGFKGIAIHHVDSWRALQP</sequence>
<accession>A0ABQ5NKI1</accession>
<name>A0ABQ5NKI1_9BACI</name>
<dbReference type="SUPFAM" id="SSF51445">
    <property type="entry name" value="(Trans)glycosidases"/>
    <property type="match status" value="1"/>
</dbReference>
<dbReference type="Proteomes" id="UP001065593">
    <property type="component" value="Unassembled WGS sequence"/>
</dbReference>
<evidence type="ECO:0000313" key="2">
    <source>
        <dbReference type="Proteomes" id="UP001065593"/>
    </source>
</evidence>
<reference evidence="1" key="1">
    <citation type="submission" date="2022-08" db="EMBL/GenBank/DDBJ databases">
        <title>Draft genome sequence of Lysinibacillus sp. strain KH24.</title>
        <authorList>
            <person name="Kanbe H."/>
            <person name="Itoh H."/>
        </authorList>
    </citation>
    <scope>NUCLEOTIDE SEQUENCE</scope>
    <source>
        <strain evidence="1">KH24</strain>
    </source>
</reference>
<evidence type="ECO:0000313" key="1">
    <source>
        <dbReference type="EMBL" id="GLC88799.1"/>
    </source>
</evidence>